<gene>
    <name evidence="1" type="ORF">ENN98_05035</name>
</gene>
<protein>
    <submittedName>
        <fullName evidence="1">Uncharacterized protein</fullName>
    </submittedName>
</protein>
<sequence length="197" mass="22801">MPPPIGANQRLISDYEFDFAKRLAREVLDKPKVSVWLVLIPILFLYYAHKIQRYKAGLQGFCDGVLHTRKIALEAVVAELLGTDGPDHRALFLAAHPEPTPQILTVLEKQTAQIELLREHYRRLLLQTAPDYRGLLRGGYRNSVEYGDFLDRLDRVEEEMGEAVLDAFRPGEEARRINERMVSLSRQLRAEDQRRFF</sequence>
<dbReference type="AlphaFoldDB" id="A0A7C2TGG7"/>
<evidence type="ECO:0000313" key="1">
    <source>
        <dbReference type="EMBL" id="HET98046.1"/>
    </source>
</evidence>
<name>A0A7C2TGG7_9BACT</name>
<reference evidence="1" key="1">
    <citation type="journal article" date="2020" name="mSystems">
        <title>Genome- and Community-Level Interaction Insights into Carbon Utilization and Element Cycling Functions of Hydrothermarchaeota in Hydrothermal Sediment.</title>
        <authorList>
            <person name="Zhou Z."/>
            <person name="Liu Y."/>
            <person name="Xu W."/>
            <person name="Pan J."/>
            <person name="Luo Z.H."/>
            <person name="Li M."/>
        </authorList>
    </citation>
    <scope>NUCLEOTIDE SEQUENCE [LARGE SCALE GENOMIC DNA]</scope>
    <source>
        <strain evidence="1">SpSt-1224</strain>
    </source>
</reference>
<dbReference type="EMBL" id="DSDS01000114">
    <property type="protein sequence ID" value="HET98046.1"/>
    <property type="molecule type" value="Genomic_DNA"/>
</dbReference>
<proteinExistence type="predicted"/>
<dbReference type="Proteomes" id="UP000885986">
    <property type="component" value="Unassembled WGS sequence"/>
</dbReference>
<dbReference type="NCBIfam" id="NF038143">
    <property type="entry name" value="HYxxLL"/>
    <property type="match status" value="1"/>
</dbReference>
<organism evidence="1">
    <name type="scientific">Desulfurivibrio alkaliphilus</name>
    <dbReference type="NCBI Taxonomy" id="427923"/>
    <lineage>
        <taxon>Bacteria</taxon>
        <taxon>Pseudomonadati</taxon>
        <taxon>Thermodesulfobacteriota</taxon>
        <taxon>Desulfobulbia</taxon>
        <taxon>Desulfobulbales</taxon>
        <taxon>Desulfobulbaceae</taxon>
        <taxon>Desulfurivibrio</taxon>
    </lineage>
</organism>
<comment type="caution">
    <text evidence="1">The sequence shown here is derived from an EMBL/GenBank/DDBJ whole genome shotgun (WGS) entry which is preliminary data.</text>
</comment>
<accession>A0A7C2TGG7</accession>